<evidence type="ECO:0000256" key="1">
    <source>
        <dbReference type="SAM" id="MobiDB-lite"/>
    </source>
</evidence>
<name>X6P4E0_RETFI</name>
<organism evidence="2 3">
    <name type="scientific">Reticulomyxa filosa</name>
    <dbReference type="NCBI Taxonomy" id="46433"/>
    <lineage>
        <taxon>Eukaryota</taxon>
        <taxon>Sar</taxon>
        <taxon>Rhizaria</taxon>
        <taxon>Retaria</taxon>
        <taxon>Foraminifera</taxon>
        <taxon>Monothalamids</taxon>
        <taxon>Reticulomyxidae</taxon>
        <taxon>Reticulomyxa</taxon>
    </lineage>
</organism>
<evidence type="ECO:0000313" key="2">
    <source>
        <dbReference type="EMBL" id="ETO33385.1"/>
    </source>
</evidence>
<protein>
    <submittedName>
        <fullName evidence="2">Uncharacterized protein</fullName>
    </submittedName>
</protein>
<dbReference type="Proteomes" id="UP000023152">
    <property type="component" value="Unassembled WGS sequence"/>
</dbReference>
<sequence length="540" mass="60118">RLDINKNEMHAMVSSCLLNLSVHTGSVSQMFDTIGALLQWWQEYEPRERPRLDCKCIMNKLESQVGVWQRYGCPFLPCNVSRSFEHEKSANYQPLFLQNVDTVKDITMSNLACDGTYLYAFHRWFGLFQIGTGCNGTIEGRVYAHNPKFGTHAFQVGMNKLTWSTVDSVHVAKTSKDRSSKSSSANLNSSGSSGNPNVANGLNNPNNNVLTASKDTASTLFYHKGHLYFRHSEMLSHLMVQLDPLTFKPSTIFTVEPNFEREGAANGSIGTWAADIDRLTSNGEYILGQYTPIICYTKDVTRQGICSYCVTGKRSVNQRWYKITLKEDEKHYICAACATYCFPHNQSSEEVSSGDNAEANGSTATVGYKKSIEASLLPKPEQVMFCECGSGQLANITECKCFNAEFLEKSEFYLDQRLTKSKDHELWREGIAIGSHVDCLDKVRKWYTATVIELDGANDRIQVNYDGWSSKYNEWISKSTFSVITPSVATHDFKIFLFKEKEIALQSNVAASTAVSSSSSSSSSATTTTTTTTAAAAQQD</sequence>
<feature type="region of interest" description="Disordered" evidence="1">
    <location>
        <begin position="174"/>
        <end position="208"/>
    </location>
</feature>
<feature type="non-terminal residue" evidence="2">
    <location>
        <position position="1"/>
    </location>
</feature>
<feature type="region of interest" description="Disordered" evidence="1">
    <location>
        <begin position="514"/>
        <end position="540"/>
    </location>
</feature>
<accession>X6P4E0</accession>
<feature type="non-terminal residue" evidence="2">
    <location>
        <position position="540"/>
    </location>
</feature>
<dbReference type="AlphaFoldDB" id="X6P4E0"/>
<keyword evidence="3" id="KW-1185">Reference proteome</keyword>
<proteinExistence type="predicted"/>
<dbReference type="Gene3D" id="2.30.30.140">
    <property type="match status" value="1"/>
</dbReference>
<dbReference type="InterPro" id="IPR016197">
    <property type="entry name" value="Chromo-like_dom_sf"/>
</dbReference>
<dbReference type="SUPFAM" id="SSF54160">
    <property type="entry name" value="Chromo domain-like"/>
    <property type="match status" value="1"/>
</dbReference>
<evidence type="ECO:0000313" key="3">
    <source>
        <dbReference type="Proteomes" id="UP000023152"/>
    </source>
</evidence>
<dbReference type="CDD" id="cd20104">
    <property type="entry name" value="MBT_PHF20L1-like"/>
    <property type="match status" value="1"/>
</dbReference>
<comment type="caution">
    <text evidence="2">The sequence shown here is derived from an EMBL/GenBank/DDBJ whole genome shotgun (WGS) entry which is preliminary data.</text>
</comment>
<gene>
    <name evidence="2" type="ORF">RFI_03722</name>
</gene>
<dbReference type="EMBL" id="ASPP01003435">
    <property type="protein sequence ID" value="ETO33385.1"/>
    <property type="molecule type" value="Genomic_DNA"/>
</dbReference>
<feature type="compositionally biased region" description="Low complexity" evidence="1">
    <location>
        <begin position="181"/>
        <end position="208"/>
    </location>
</feature>
<reference evidence="2 3" key="1">
    <citation type="journal article" date="2013" name="Curr. Biol.">
        <title>The Genome of the Foraminiferan Reticulomyxa filosa.</title>
        <authorList>
            <person name="Glockner G."/>
            <person name="Hulsmann N."/>
            <person name="Schleicher M."/>
            <person name="Noegel A.A."/>
            <person name="Eichinger L."/>
            <person name="Gallinger C."/>
            <person name="Pawlowski J."/>
            <person name="Sierra R."/>
            <person name="Euteneuer U."/>
            <person name="Pillet L."/>
            <person name="Moustafa A."/>
            <person name="Platzer M."/>
            <person name="Groth M."/>
            <person name="Szafranski K."/>
            <person name="Schliwa M."/>
        </authorList>
    </citation>
    <scope>NUCLEOTIDE SEQUENCE [LARGE SCALE GENOMIC DNA]</scope>
</reference>
<dbReference type="OrthoDB" id="161570at2759"/>